<dbReference type="PROSITE" id="PS50052">
    <property type="entry name" value="GUANYLATE_KINASE_2"/>
    <property type="match status" value="1"/>
</dbReference>
<accession>A0AA37QEA1</accession>
<evidence type="ECO:0000256" key="5">
    <source>
        <dbReference type="ARBA" id="ARBA00022741"/>
    </source>
</evidence>
<keyword evidence="5 9" id="KW-0547">Nucleotide-binding</keyword>
<evidence type="ECO:0000256" key="2">
    <source>
        <dbReference type="ARBA" id="ARBA00012961"/>
    </source>
</evidence>
<dbReference type="PANTHER" id="PTHR23117">
    <property type="entry name" value="GUANYLATE KINASE-RELATED"/>
    <property type="match status" value="1"/>
</dbReference>
<evidence type="ECO:0000256" key="8">
    <source>
        <dbReference type="ARBA" id="ARBA00030128"/>
    </source>
</evidence>
<feature type="domain" description="Guanylate kinase-like" evidence="10">
    <location>
        <begin position="3"/>
        <end position="181"/>
    </location>
</feature>
<comment type="similarity">
    <text evidence="1 9">Belongs to the guanylate kinase family.</text>
</comment>
<gene>
    <name evidence="9 11" type="primary">gmk</name>
    <name evidence="11" type="ORF">rosag_38040</name>
</gene>
<dbReference type="GO" id="GO:0005829">
    <property type="term" value="C:cytosol"/>
    <property type="evidence" value="ECO:0007669"/>
    <property type="project" value="TreeGrafter"/>
</dbReference>
<dbReference type="NCBIfam" id="TIGR03263">
    <property type="entry name" value="guanyl_kin"/>
    <property type="match status" value="1"/>
</dbReference>
<dbReference type="GO" id="GO:0005524">
    <property type="term" value="F:ATP binding"/>
    <property type="evidence" value="ECO:0007669"/>
    <property type="project" value="UniProtKB-UniRule"/>
</dbReference>
<dbReference type="EC" id="2.7.4.8" evidence="2 9"/>
<dbReference type="PROSITE" id="PS00856">
    <property type="entry name" value="GUANYLATE_KINASE_1"/>
    <property type="match status" value="1"/>
</dbReference>
<keyword evidence="12" id="KW-1185">Reference proteome</keyword>
<evidence type="ECO:0000256" key="9">
    <source>
        <dbReference type="HAMAP-Rule" id="MF_00328"/>
    </source>
</evidence>
<dbReference type="Proteomes" id="UP001161325">
    <property type="component" value="Unassembled WGS sequence"/>
</dbReference>
<dbReference type="RefSeq" id="WP_284351734.1">
    <property type="nucleotide sequence ID" value="NZ_BRXS01000006.1"/>
</dbReference>
<dbReference type="AlphaFoldDB" id="A0AA37QEA1"/>
<dbReference type="InterPro" id="IPR020590">
    <property type="entry name" value="Guanylate_kinase_CS"/>
</dbReference>
<evidence type="ECO:0000256" key="4">
    <source>
        <dbReference type="ARBA" id="ARBA00022679"/>
    </source>
</evidence>
<dbReference type="PANTHER" id="PTHR23117:SF13">
    <property type="entry name" value="GUANYLATE KINASE"/>
    <property type="match status" value="1"/>
</dbReference>
<keyword evidence="9" id="KW-0963">Cytoplasm</keyword>
<keyword evidence="7 9" id="KW-0067">ATP-binding</keyword>
<evidence type="ECO:0000256" key="6">
    <source>
        <dbReference type="ARBA" id="ARBA00022777"/>
    </source>
</evidence>
<comment type="catalytic activity">
    <reaction evidence="9">
        <text>GMP + ATP = GDP + ADP</text>
        <dbReference type="Rhea" id="RHEA:20780"/>
        <dbReference type="ChEBI" id="CHEBI:30616"/>
        <dbReference type="ChEBI" id="CHEBI:58115"/>
        <dbReference type="ChEBI" id="CHEBI:58189"/>
        <dbReference type="ChEBI" id="CHEBI:456216"/>
        <dbReference type="EC" id="2.7.4.8"/>
    </reaction>
</comment>
<sequence length="216" mass="23826">MIHFPVILSAPSGGGKTTIARRLLATRRDLGYSVSCTTRTPRAGEVDGKDYHFLTLDEFEARREAGEFAEWARVHGNMYGTLKSEVQRVLDGGQHVIMDIDVQGAKAFHEAFPSSVLVFVLPPSANVLRDRLAARSTEGPEILALRLRNARDELRAIADYHYVVVNEDLDRAVAQVASIIDAESARRERLRALEEQVADLIAEIERGLDGVPAAAH</sequence>
<dbReference type="SUPFAM" id="SSF52540">
    <property type="entry name" value="P-loop containing nucleoside triphosphate hydrolases"/>
    <property type="match status" value="1"/>
</dbReference>
<dbReference type="InterPro" id="IPR008144">
    <property type="entry name" value="Guanylate_kin-like_dom"/>
</dbReference>
<keyword evidence="6 9" id="KW-0418">Kinase</keyword>
<evidence type="ECO:0000313" key="11">
    <source>
        <dbReference type="EMBL" id="GLC27291.1"/>
    </source>
</evidence>
<dbReference type="EMBL" id="BRXS01000006">
    <property type="protein sequence ID" value="GLC27291.1"/>
    <property type="molecule type" value="Genomic_DNA"/>
</dbReference>
<protein>
    <recommendedName>
        <fullName evidence="3 9">Guanylate kinase</fullName>
        <ecNumber evidence="2 9">2.7.4.8</ecNumber>
    </recommendedName>
    <alternativeName>
        <fullName evidence="8 9">GMP kinase</fullName>
    </alternativeName>
</protein>
<feature type="binding site" evidence="9">
    <location>
        <begin position="10"/>
        <end position="17"/>
    </location>
    <ligand>
        <name>ATP</name>
        <dbReference type="ChEBI" id="CHEBI:30616"/>
    </ligand>
</feature>
<dbReference type="CDD" id="cd00071">
    <property type="entry name" value="GMPK"/>
    <property type="match status" value="1"/>
</dbReference>
<dbReference type="FunFam" id="3.30.63.10:FF:000002">
    <property type="entry name" value="Guanylate kinase 1"/>
    <property type="match status" value="1"/>
</dbReference>
<organism evidence="11 12">
    <name type="scientific">Roseisolibacter agri</name>
    <dbReference type="NCBI Taxonomy" id="2014610"/>
    <lineage>
        <taxon>Bacteria</taxon>
        <taxon>Pseudomonadati</taxon>
        <taxon>Gemmatimonadota</taxon>
        <taxon>Gemmatimonadia</taxon>
        <taxon>Gemmatimonadales</taxon>
        <taxon>Gemmatimonadaceae</taxon>
        <taxon>Roseisolibacter</taxon>
    </lineage>
</organism>
<dbReference type="Pfam" id="PF00625">
    <property type="entry name" value="Guanylate_kin"/>
    <property type="match status" value="1"/>
</dbReference>
<evidence type="ECO:0000256" key="1">
    <source>
        <dbReference type="ARBA" id="ARBA00005790"/>
    </source>
</evidence>
<comment type="caution">
    <text evidence="11">The sequence shown here is derived from an EMBL/GenBank/DDBJ whole genome shotgun (WGS) entry which is preliminary data.</text>
</comment>
<comment type="function">
    <text evidence="9">Essential for recycling GMP and indirectly, cGMP.</text>
</comment>
<dbReference type="SMART" id="SM00072">
    <property type="entry name" value="GuKc"/>
    <property type="match status" value="1"/>
</dbReference>
<evidence type="ECO:0000313" key="12">
    <source>
        <dbReference type="Proteomes" id="UP001161325"/>
    </source>
</evidence>
<reference evidence="11" key="1">
    <citation type="submission" date="2022-08" db="EMBL/GenBank/DDBJ databases">
        <title>Draft genome sequencing of Roseisolibacter agri AW1220.</title>
        <authorList>
            <person name="Tobiishi Y."/>
            <person name="Tonouchi A."/>
        </authorList>
    </citation>
    <scope>NUCLEOTIDE SEQUENCE</scope>
    <source>
        <strain evidence="11">AW1220</strain>
    </source>
</reference>
<dbReference type="InterPro" id="IPR008145">
    <property type="entry name" value="GK/Ca_channel_bsu"/>
</dbReference>
<evidence type="ECO:0000256" key="7">
    <source>
        <dbReference type="ARBA" id="ARBA00022840"/>
    </source>
</evidence>
<name>A0AA37QEA1_9BACT</name>
<dbReference type="Gene3D" id="3.30.63.10">
    <property type="entry name" value="Guanylate Kinase phosphate binding domain"/>
    <property type="match status" value="1"/>
</dbReference>
<comment type="subcellular location">
    <subcellularLocation>
        <location evidence="9">Cytoplasm</location>
    </subcellularLocation>
</comment>
<evidence type="ECO:0000256" key="3">
    <source>
        <dbReference type="ARBA" id="ARBA00016296"/>
    </source>
</evidence>
<dbReference type="InterPro" id="IPR017665">
    <property type="entry name" value="Guanylate_kinase"/>
</dbReference>
<proteinExistence type="inferred from homology"/>
<dbReference type="Gene3D" id="3.40.50.300">
    <property type="entry name" value="P-loop containing nucleotide triphosphate hydrolases"/>
    <property type="match status" value="1"/>
</dbReference>
<dbReference type="InterPro" id="IPR027417">
    <property type="entry name" value="P-loop_NTPase"/>
</dbReference>
<keyword evidence="4 9" id="KW-0808">Transferase</keyword>
<evidence type="ECO:0000259" key="10">
    <source>
        <dbReference type="PROSITE" id="PS50052"/>
    </source>
</evidence>
<dbReference type="GO" id="GO:0004385">
    <property type="term" value="F:GMP kinase activity"/>
    <property type="evidence" value="ECO:0007669"/>
    <property type="project" value="UniProtKB-UniRule"/>
</dbReference>
<dbReference type="HAMAP" id="MF_00328">
    <property type="entry name" value="Guanylate_kinase"/>
    <property type="match status" value="1"/>
</dbReference>